<proteinExistence type="predicted"/>
<name>A0A4C1WIG9_EUMVA</name>
<dbReference type="EMBL" id="BGZK01000572">
    <property type="protein sequence ID" value="GBP51001.1"/>
    <property type="molecule type" value="Genomic_DNA"/>
</dbReference>
<sequence>MRRCVADLHKQESPPPCRIQISPPRPRSAYGRSANAPSTHSSAAAMEGRARAGGQRAPAARNHIVYTDHKGRNNDLARAEDELRDLVFDTGIHKIIVPTYGAMKVSAPRERASAAIVRALTGGKGESVRRTRGIS</sequence>
<protein>
    <submittedName>
        <fullName evidence="2">Uncharacterized protein</fullName>
    </submittedName>
</protein>
<accession>A0A4C1WIG9</accession>
<keyword evidence="3" id="KW-1185">Reference proteome</keyword>
<evidence type="ECO:0000256" key="1">
    <source>
        <dbReference type="SAM" id="MobiDB-lite"/>
    </source>
</evidence>
<feature type="compositionally biased region" description="Low complexity" evidence="1">
    <location>
        <begin position="43"/>
        <end position="61"/>
    </location>
</feature>
<feature type="compositionally biased region" description="Basic and acidic residues" evidence="1">
    <location>
        <begin position="1"/>
        <end position="12"/>
    </location>
</feature>
<evidence type="ECO:0000313" key="2">
    <source>
        <dbReference type="EMBL" id="GBP51001.1"/>
    </source>
</evidence>
<evidence type="ECO:0000313" key="3">
    <source>
        <dbReference type="Proteomes" id="UP000299102"/>
    </source>
</evidence>
<gene>
    <name evidence="2" type="ORF">EVAR_37158_1</name>
</gene>
<dbReference type="Proteomes" id="UP000299102">
    <property type="component" value="Unassembled WGS sequence"/>
</dbReference>
<comment type="caution">
    <text evidence="2">The sequence shown here is derived from an EMBL/GenBank/DDBJ whole genome shotgun (WGS) entry which is preliminary data.</text>
</comment>
<reference evidence="2 3" key="1">
    <citation type="journal article" date="2019" name="Commun. Biol.">
        <title>The bagworm genome reveals a unique fibroin gene that provides high tensile strength.</title>
        <authorList>
            <person name="Kono N."/>
            <person name="Nakamura H."/>
            <person name="Ohtoshi R."/>
            <person name="Tomita M."/>
            <person name="Numata K."/>
            <person name="Arakawa K."/>
        </authorList>
    </citation>
    <scope>NUCLEOTIDE SEQUENCE [LARGE SCALE GENOMIC DNA]</scope>
</reference>
<feature type="region of interest" description="Disordered" evidence="1">
    <location>
        <begin position="1"/>
        <end position="63"/>
    </location>
</feature>
<dbReference type="AlphaFoldDB" id="A0A4C1WIG9"/>
<organism evidence="2 3">
    <name type="scientific">Eumeta variegata</name>
    <name type="common">Bagworm moth</name>
    <name type="synonym">Eumeta japonica</name>
    <dbReference type="NCBI Taxonomy" id="151549"/>
    <lineage>
        <taxon>Eukaryota</taxon>
        <taxon>Metazoa</taxon>
        <taxon>Ecdysozoa</taxon>
        <taxon>Arthropoda</taxon>
        <taxon>Hexapoda</taxon>
        <taxon>Insecta</taxon>
        <taxon>Pterygota</taxon>
        <taxon>Neoptera</taxon>
        <taxon>Endopterygota</taxon>
        <taxon>Lepidoptera</taxon>
        <taxon>Glossata</taxon>
        <taxon>Ditrysia</taxon>
        <taxon>Tineoidea</taxon>
        <taxon>Psychidae</taxon>
        <taxon>Oiketicinae</taxon>
        <taxon>Eumeta</taxon>
    </lineage>
</organism>